<dbReference type="SUPFAM" id="SSF53098">
    <property type="entry name" value="Ribonuclease H-like"/>
    <property type="match status" value="1"/>
</dbReference>
<dbReference type="InterPro" id="IPR043128">
    <property type="entry name" value="Rev_trsase/Diguanyl_cyclase"/>
</dbReference>
<dbReference type="Pfam" id="PF17919">
    <property type="entry name" value="RT_RNaseH_2"/>
    <property type="match status" value="1"/>
</dbReference>
<dbReference type="KEGG" id="dci:103521145"/>
<name>A0A1S3DLU0_DIACI</name>
<dbReference type="Gene3D" id="3.30.70.270">
    <property type="match status" value="2"/>
</dbReference>
<feature type="compositionally biased region" description="Polar residues" evidence="2">
    <location>
        <begin position="193"/>
        <end position="234"/>
    </location>
</feature>
<proteinExistence type="predicted"/>
<dbReference type="InterPro" id="IPR050951">
    <property type="entry name" value="Retrovirus_Pol_polyprotein"/>
</dbReference>
<dbReference type="GO" id="GO:0003676">
    <property type="term" value="F:nucleic acid binding"/>
    <property type="evidence" value="ECO:0007669"/>
    <property type="project" value="InterPro"/>
</dbReference>
<feature type="region of interest" description="Disordered" evidence="2">
    <location>
        <begin position="167"/>
        <end position="234"/>
    </location>
</feature>
<dbReference type="FunFam" id="3.30.70.270:FF:000026">
    <property type="entry name" value="Transposon Ty3-G Gag-Pol polyprotein"/>
    <property type="match status" value="1"/>
</dbReference>
<dbReference type="PROSITE" id="PS50994">
    <property type="entry name" value="INTEGRASE"/>
    <property type="match status" value="1"/>
</dbReference>
<gene>
    <name evidence="6" type="primary">LOC103521145</name>
</gene>
<dbReference type="InterPro" id="IPR012337">
    <property type="entry name" value="RNaseH-like_sf"/>
</dbReference>
<evidence type="ECO:0000259" key="4">
    <source>
        <dbReference type="PROSITE" id="PS50994"/>
    </source>
</evidence>
<feature type="non-terminal residue" evidence="6">
    <location>
        <position position="1331"/>
    </location>
</feature>
<dbReference type="InterPro" id="IPR021109">
    <property type="entry name" value="Peptidase_aspartic_dom_sf"/>
</dbReference>
<protein>
    <recommendedName>
        <fullName evidence="1">RNA-directed DNA polymerase</fullName>
        <ecNumber evidence="1">2.7.7.49</ecNumber>
    </recommendedName>
</protein>
<dbReference type="CDD" id="cd01647">
    <property type="entry name" value="RT_LTR"/>
    <property type="match status" value="1"/>
</dbReference>
<dbReference type="PROSITE" id="PS50878">
    <property type="entry name" value="RT_POL"/>
    <property type="match status" value="1"/>
</dbReference>
<dbReference type="OMA" id="CEANTEK"/>
<organism evidence="5 6">
    <name type="scientific">Diaphorina citri</name>
    <name type="common">Asian citrus psyllid</name>
    <dbReference type="NCBI Taxonomy" id="121845"/>
    <lineage>
        <taxon>Eukaryota</taxon>
        <taxon>Metazoa</taxon>
        <taxon>Ecdysozoa</taxon>
        <taxon>Arthropoda</taxon>
        <taxon>Hexapoda</taxon>
        <taxon>Insecta</taxon>
        <taxon>Pterygota</taxon>
        <taxon>Neoptera</taxon>
        <taxon>Paraneoptera</taxon>
        <taxon>Hemiptera</taxon>
        <taxon>Sternorrhyncha</taxon>
        <taxon>Psylloidea</taxon>
        <taxon>Psyllidae</taxon>
        <taxon>Diaphorininae</taxon>
        <taxon>Diaphorina</taxon>
    </lineage>
</organism>
<dbReference type="Pfam" id="PF00665">
    <property type="entry name" value="rve"/>
    <property type="match status" value="1"/>
</dbReference>
<reference evidence="6" key="1">
    <citation type="submission" date="2025-08" db="UniProtKB">
        <authorList>
            <consortium name="RefSeq"/>
        </authorList>
    </citation>
    <scope>IDENTIFICATION</scope>
</reference>
<dbReference type="PANTHER" id="PTHR37984">
    <property type="entry name" value="PROTEIN CBG26694"/>
    <property type="match status" value="1"/>
</dbReference>
<dbReference type="SUPFAM" id="SSF50630">
    <property type="entry name" value="Acid proteases"/>
    <property type="match status" value="1"/>
</dbReference>
<dbReference type="GO" id="GO:0015074">
    <property type="term" value="P:DNA integration"/>
    <property type="evidence" value="ECO:0007669"/>
    <property type="project" value="InterPro"/>
</dbReference>
<evidence type="ECO:0000313" key="5">
    <source>
        <dbReference type="Proteomes" id="UP000079169"/>
    </source>
</evidence>
<evidence type="ECO:0000259" key="3">
    <source>
        <dbReference type="PROSITE" id="PS50878"/>
    </source>
</evidence>
<sequence>MNVPLPKFEFESYTRKEFNEIKRKFSNYMIANEVIQKPREVQVAHLRLCVDEKINDVIDNLNLNGKTVDELFAGLEEELIPKDGVCFQQLEFHRRSQKPGESFQSFYLDLQNIAKYCDFGTQLDNNLKMRIMFGINDDSLKERLYRNPELPLKDIVRHCKAAEEAKSKLKTQNLENDKPPVTPTQEVMGVKNTKYTPRNNSFPRYADSNQTRPSTNQQQLSRRNAFQPFPSTQSSTRCKRCLRSHGRHCPAYGKLCKICHRTNHFASACRYATYNKNKVRSVLSERTQWQPSEESITEELFSVGQIHEVSSSYSNSSPSQSQWFQKFTLQNKEIQFKLDTGADLNVIPIAELHKFGLAHKIKPCTTKAETYGGYPLTFLGIVKLKLITDKMRIIDFHVVQSGKGNIPILGARACEELQLVKRLRIDNLETSGDDRKQFIEKFHSVFEGTGKFPDEYEIKIKEKVEPVIRPPRRVPYSLRDRLEEKLENLVKSDIIEKVDNPTSYCSHLVVVEKPSKELRVCLDPIDLNSNIEREYYLIPTLEQIKYKLAGKQIFSVIDLKDGFHQIPLSKKSSELCTFSTPFGYFKYLRLPFGLVSSPEVFMKINTKYFGDIEDVMIYFDDILVASADKESHMKTLDKLFSRAQELNVKFNLGKLQLMKNEIKFLGHIFNKQGCQPDRERISSVLNLKPPNNIKELQSVLGMFNYLRDFIPNMAEITSPLRNLLRKSTEWHWANEQQVAFQKLKDIVSKPPILRNFNPNLPATIQCDSSQNGMGCVLLQENQPVAFASRSLTDTEKSYPQIEKELLSILFSCKRFHNYIWGSKITVQTDHLPLVSIFKKNLCKIVSNRCTKMRLAVLQYNLDVTYLPGTKMYIADLLSRNFVDTTDENEMISKNHIHNLYQEPTLLNTTLVGEHTLKDPDLSKVLNFTSQGWPNKKNMLPKNEIIRHFHKLKNELIVSESVLYYNDRMVIPNSLKRLALQALHVGHLGVTKTILRAKDTMYWININNDIESFIKNCFPCQENLPQKTREPLIPHELPKFPFQTLFIDIMTYNQSDYLVIIDQYSKWIELFQLNSKKCKEIIKHLKLLFASKGVAKSIVSDNSPFNSEEINQFCKEYGISWKYSSPLHPISHGLIERAVGICKNLLKKAKHLNCDYLELLAEYRATPIPALGVSPSEMLMGRLINTKIPVHENKLKPIGELSKVHESVLRKMNEHQKVYKSYYDKKSKVEKPFEKGENVLMRQDNKWVKGRIIEVLENYPRSYVLETEKGKYRRNSIAIKHTSISFNPNKSQHVDNFDDFLENNYHVNLASQRNSETLLSNSSQEINVMCSN</sequence>
<dbReference type="FunFam" id="1.10.340.70:FF:000004">
    <property type="entry name" value="Retrovirus-related Pol polyprotein from transposon 297-like Protein"/>
    <property type="match status" value="1"/>
</dbReference>
<evidence type="ECO:0000313" key="6">
    <source>
        <dbReference type="RefSeq" id="XP_008484474.1"/>
    </source>
</evidence>
<dbReference type="STRING" id="121845.A0A1S3DLU0"/>
<feature type="domain" description="Integrase catalytic" evidence="4">
    <location>
        <begin position="1036"/>
        <end position="1196"/>
    </location>
</feature>
<dbReference type="Pfam" id="PF00078">
    <property type="entry name" value="RVT_1"/>
    <property type="match status" value="1"/>
</dbReference>
<dbReference type="PaxDb" id="121845-A0A1S3DLU0"/>
<dbReference type="Gene3D" id="3.10.10.10">
    <property type="entry name" value="HIV Type 1 Reverse Transcriptase, subunit A, domain 1"/>
    <property type="match status" value="1"/>
</dbReference>
<dbReference type="Gene3D" id="3.30.420.10">
    <property type="entry name" value="Ribonuclease H-like superfamily/Ribonuclease H"/>
    <property type="match status" value="1"/>
</dbReference>
<dbReference type="PANTHER" id="PTHR37984:SF7">
    <property type="entry name" value="INTEGRASE CATALYTIC DOMAIN-CONTAINING PROTEIN"/>
    <property type="match status" value="1"/>
</dbReference>
<keyword evidence="5" id="KW-1185">Reference proteome</keyword>
<dbReference type="FunFam" id="3.30.420.10:FF:000063">
    <property type="entry name" value="Retrovirus-related Pol polyprotein from transposon 297-like Protein"/>
    <property type="match status" value="1"/>
</dbReference>
<dbReference type="InterPro" id="IPR001584">
    <property type="entry name" value="Integrase_cat-core"/>
</dbReference>
<dbReference type="InterPro" id="IPR041577">
    <property type="entry name" value="RT_RNaseH_2"/>
</dbReference>
<dbReference type="Proteomes" id="UP000079169">
    <property type="component" value="Unplaced"/>
</dbReference>
<dbReference type="GO" id="GO:0042575">
    <property type="term" value="C:DNA polymerase complex"/>
    <property type="evidence" value="ECO:0007669"/>
    <property type="project" value="UniProtKB-ARBA"/>
</dbReference>
<dbReference type="InterPro" id="IPR000477">
    <property type="entry name" value="RT_dom"/>
</dbReference>
<dbReference type="RefSeq" id="XP_008484474.1">
    <property type="nucleotide sequence ID" value="XM_008486252.1"/>
</dbReference>
<dbReference type="EC" id="2.7.7.49" evidence="1"/>
<dbReference type="Pfam" id="PF17921">
    <property type="entry name" value="Integrase_H2C2"/>
    <property type="match status" value="1"/>
</dbReference>
<dbReference type="InterPro" id="IPR036397">
    <property type="entry name" value="RNaseH_sf"/>
</dbReference>
<dbReference type="GeneID" id="103521145"/>
<dbReference type="GO" id="GO:0003964">
    <property type="term" value="F:RNA-directed DNA polymerase activity"/>
    <property type="evidence" value="ECO:0007669"/>
    <property type="project" value="UniProtKB-EC"/>
</dbReference>
<dbReference type="SUPFAM" id="SSF56672">
    <property type="entry name" value="DNA/RNA polymerases"/>
    <property type="match status" value="1"/>
</dbReference>
<evidence type="ECO:0000256" key="2">
    <source>
        <dbReference type="SAM" id="MobiDB-lite"/>
    </source>
</evidence>
<evidence type="ECO:0000256" key="1">
    <source>
        <dbReference type="ARBA" id="ARBA00012493"/>
    </source>
</evidence>
<dbReference type="InterPro" id="IPR043502">
    <property type="entry name" value="DNA/RNA_pol_sf"/>
</dbReference>
<dbReference type="CDD" id="cd09274">
    <property type="entry name" value="RNase_HI_RT_Ty3"/>
    <property type="match status" value="1"/>
</dbReference>
<dbReference type="InterPro" id="IPR041588">
    <property type="entry name" value="Integrase_H2C2"/>
</dbReference>
<feature type="domain" description="Reverse transcriptase" evidence="3">
    <location>
        <begin position="492"/>
        <end position="669"/>
    </location>
</feature>
<accession>A0A1S3DLU0</accession>
<dbReference type="Gene3D" id="1.10.340.70">
    <property type="match status" value="1"/>
</dbReference>